<dbReference type="AlphaFoldDB" id="A0A0S4JKJ6"/>
<keyword evidence="2" id="KW-1185">Reference proteome</keyword>
<organism evidence="1 2">
    <name type="scientific">Bodo saltans</name>
    <name type="common">Flagellated protozoan</name>
    <dbReference type="NCBI Taxonomy" id="75058"/>
    <lineage>
        <taxon>Eukaryota</taxon>
        <taxon>Discoba</taxon>
        <taxon>Euglenozoa</taxon>
        <taxon>Kinetoplastea</taxon>
        <taxon>Metakinetoplastina</taxon>
        <taxon>Eubodonida</taxon>
        <taxon>Bodonidae</taxon>
        <taxon>Bodo</taxon>
    </lineage>
</organism>
<protein>
    <submittedName>
        <fullName evidence="1">Uncharacterized protein</fullName>
    </submittedName>
</protein>
<proteinExistence type="predicted"/>
<dbReference type="EMBL" id="CYKH01001997">
    <property type="protein sequence ID" value="CUG92063.1"/>
    <property type="molecule type" value="Genomic_DNA"/>
</dbReference>
<accession>A0A0S4JKJ6</accession>
<evidence type="ECO:0000313" key="1">
    <source>
        <dbReference type="EMBL" id="CUG92063.1"/>
    </source>
</evidence>
<reference evidence="2" key="1">
    <citation type="submission" date="2015-09" db="EMBL/GenBank/DDBJ databases">
        <authorList>
            <consortium name="Pathogen Informatics"/>
        </authorList>
    </citation>
    <scope>NUCLEOTIDE SEQUENCE [LARGE SCALE GENOMIC DNA]</scope>
    <source>
        <strain evidence="2">Lake Konstanz</strain>
    </source>
</reference>
<dbReference type="VEuPathDB" id="TriTrypDB:BSAL_35375"/>
<gene>
    <name evidence="1" type="ORF">BSAL_35375</name>
</gene>
<dbReference type="Proteomes" id="UP000051952">
    <property type="component" value="Unassembled WGS sequence"/>
</dbReference>
<name>A0A0S4JKJ6_BODSA</name>
<evidence type="ECO:0000313" key="2">
    <source>
        <dbReference type="Proteomes" id="UP000051952"/>
    </source>
</evidence>
<sequence length="376" mass="40509">MASQNNGVERQPQMMAATQNGIRSLIFCAYNVVDCVAHCDLLRDGVLAICSVLELLRCGNVVLHQRRSFPASDGTFQHSSRQPVSFARNVVCQHALSTPNDTWRELHVPTTTTATVVGGVGSSPAPACRACDHGVVFHCIASSQTKFAAFSEATQRLLIWDIASGASHDLLLINSQMTNKIAKGKSSMKMHDVMLPDDDGRIVTHIVLSCSDCIEVWTFGNNRISSVTGGSAWWWVSTPASDSPLCLLPALSTTTTTADQQQQQQHFKGLRQQFSCLTTASSTSPTSAITCTAFVQVIMQVSPRDRRAFHVLLVARLDGSLVAHFPSQDSSPQPGSFTMRPAGGAAAAEGKKKNATCWWCSCCGGYKLIGLANLVH</sequence>